<organism evidence="1 2">
    <name type="scientific">Trichoderma arundinaceum</name>
    <dbReference type="NCBI Taxonomy" id="490622"/>
    <lineage>
        <taxon>Eukaryota</taxon>
        <taxon>Fungi</taxon>
        <taxon>Dikarya</taxon>
        <taxon>Ascomycota</taxon>
        <taxon>Pezizomycotina</taxon>
        <taxon>Sordariomycetes</taxon>
        <taxon>Hypocreomycetidae</taxon>
        <taxon>Hypocreales</taxon>
        <taxon>Hypocreaceae</taxon>
        <taxon>Trichoderma</taxon>
    </lineage>
</organism>
<dbReference type="STRING" id="490622.A0A395P1D3"/>
<accession>A0A395P1D3</accession>
<name>A0A395P1D3_TRIAR</name>
<dbReference type="SUPFAM" id="SSF56024">
    <property type="entry name" value="Phospholipase D/nuclease"/>
    <property type="match status" value="1"/>
</dbReference>
<protein>
    <submittedName>
        <fullName evidence="1">Long-chain-fatty-acid--ligase</fullName>
    </submittedName>
</protein>
<dbReference type="CDD" id="cd00138">
    <property type="entry name" value="PLDc_SF"/>
    <property type="match status" value="1"/>
</dbReference>
<dbReference type="GO" id="GO:0016874">
    <property type="term" value="F:ligase activity"/>
    <property type="evidence" value="ECO:0007669"/>
    <property type="project" value="UniProtKB-KW"/>
</dbReference>
<sequence>MEASKDDSNRSARHAVIDKFSNRYLVTRHSSASQIAVVSFENSAYMIRLRAVNIWCRFVPNNDLPQSGQKTKVIRASAGSRGRHRQPRYSGAKLKAENDNIGDRNATLILGFTFGILDDATFAGLAYALAYRLLKITTCVNIYAPALHPRIPFAALHALANQMFQAQHVPGQSHQLPRLQRKLDQLAKDIGLIGSDSSSFRLAVFAKQEPALLRWLQLVAPGTVPGTRQSAAAGLASSKTTTCGFCDPMLPSYVRLRDERARPPRPITYKGRLHDIMGMSPEGHLLLRDQRMVHRDVRVEYFTGRLALLDGIVWRVVSLFVVNALLNEISLHLVDPCNQLATLTVAGVDLRRVRFPGADGEYTLGPVKHGIVRLAPTKSRTEIRVPVYTSQRFEARLRDCELDGPYAIEVGSSGRLTARGVDRHGHLRELAISPADISPRYKRVASLDFSSSFDVDMFEFREAQLRGQATRAGADLVDGPMQDPLFGYLAAGAAPQLTNGAEHLEVFERFILDRAQPKHGINAGACFDGRTSRRLTVFNISMSNQGDAHGVLDALIEFRRQNPDADITIVVSKLGPTEFQESLEFRNYLGILADNYIHVNTYISSNSPERQVMHGKGIVIDTEVLFSTGAVMDTQPINKADFSIELPPLAAAVFQRYTDEAILGNATNQRRAELTAELASLGVVVNDPVAGLTFVSRAQDALIRGASRELIVNMSELVDPAVTNILVNRAMEGVDVTIQVRELDHVSACLLAIGMAKHPNLRIEDTSWWEPRPHFNAIIADGFAYVGTSYFWPTQRDMIHQGRSLENGVLLNGDAAIGIRTQIDELRARAHSAAIAAQVSNSIVSIQSC</sequence>
<proteinExistence type="predicted"/>
<gene>
    <name evidence="1" type="ORF">TARUN_37</name>
</gene>
<keyword evidence="2" id="KW-1185">Reference proteome</keyword>
<dbReference type="Proteomes" id="UP000266272">
    <property type="component" value="Unassembled WGS sequence"/>
</dbReference>
<keyword evidence="1" id="KW-0436">Ligase</keyword>
<comment type="caution">
    <text evidence="1">The sequence shown here is derived from an EMBL/GenBank/DDBJ whole genome shotgun (WGS) entry which is preliminary data.</text>
</comment>
<dbReference type="EMBL" id="PXOA01000005">
    <property type="protein sequence ID" value="RFU82158.1"/>
    <property type="molecule type" value="Genomic_DNA"/>
</dbReference>
<evidence type="ECO:0000313" key="2">
    <source>
        <dbReference type="Proteomes" id="UP000266272"/>
    </source>
</evidence>
<reference evidence="1 2" key="1">
    <citation type="journal article" date="2018" name="PLoS Pathog.">
        <title>Evolution of structural diversity of trichothecenes, a family of toxins produced by plant pathogenic and entomopathogenic fungi.</title>
        <authorList>
            <person name="Proctor R.H."/>
            <person name="McCormick S.P."/>
            <person name="Kim H.S."/>
            <person name="Cardoza R.E."/>
            <person name="Stanley A.M."/>
            <person name="Lindo L."/>
            <person name="Kelly A."/>
            <person name="Brown D.W."/>
            <person name="Lee T."/>
            <person name="Vaughan M.M."/>
            <person name="Alexander N.J."/>
            <person name="Busman M."/>
            <person name="Gutierrez S."/>
        </authorList>
    </citation>
    <scope>NUCLEOTIDE SEQUENCE [LARGE SCALE GENOMIC DNA]</scope>
    <source>
        <strain evidence="1 2">IBT 40837</strain>
    </source>
</reference>
<dbReference type="OrthoDB" id="443402at2759"/>
<evidence type="ECO:0000313" key="1">
    <source>
        <dbReference type="EMBL" id="RFU82158.1"/>
    </source>
</evidence>
<dbReference type="AlphaFoldDB" id="A0A395P1D3"/>